<evidence type="ECO:0000313" key="1">
    <source>
        <dbReference type="EMBL" id="VYT64852.1"/>
    </source>
</evidence>
<dbReference type="RefSeq" id="WP_421949756.1">
    <property type="nucleotide sequence ID" value="NZ_CACRUP010000001.1"/>
</dbReference>
<accession>A0A6N2YH76</accession>
<name>A0A6N2YH76_9FIRM</name>
<dbReference type="EMBL" id="CACRUP010000001">
    <property type="protein sequence ID" value="VYT64852.1"/>
    <property type="molecule type" value="Genomic_DNA"/>
</dbReference>
<sequence length="41" mass="4529">MKKLFGVITIASCMLFSSLPVKALIDEGMDAFLIFILLKLP</sequence>
<proteinExistence type="predicted"/>
<gene>
    <name evidence="1" type="ORF">PGLFYP46_00082</name>
</gene>
<dbReference type="AlphaFoldDB" id="A0A6N2YH76"/>
<reference evidence="1" key="1">
    <citation type="submission" date="2019-11" db="EMBL/GenBank/DDBJ databases">
        <authorList>
            <person name="Feng L."/>
        </authorList>
    </citation>
    <scope>NUCLEOTIDE SEQUENCE</scope>
    <source>
        <strain evidence="1">PgorbachiiLFYP46</strain>
    </source>
</reference>
<protein>
    <submittedName>
        <fullName evidence="1">Uncharacterized protein</fullName>
    </submittedName>
</protein>
<organism evidence="1">
    <name type="scientific">Peptoniphilus gorbachii</name>
    <dbReference type="NCBI Taxonomy" id="411567"/>
    <lineage>
        <taxon>Bacteria</taxon>
        <taxon>Bacillati</taxon>
        <taxon>Bacillota</taxon>
        <taxon>Tissierellia</taxon>
        <taxon>Tissierellales</taxon>
        <taxon>Peptoniphilaceae</taxon>
        <taxon>Peptoniphilus</taxon>
    </lineage>
</organism>